<feature type="signal peptide" evidence="21">
    <location>
        <begin position="1"/>
        <end position="18"/>
    </location>
</feature>
<keyword evidence="7" id="KW-0808">Transferase</keyword>
<accession>A0A6J1AQ28</accession>
<dbReference type="AlphaFoldDB" id="A0A6J1AQ28"/>
<evidence type="ECO:0000256" key="9">
    <source>
        <dbReference type="ARBA" id="ARBA00022729"/>
    </source>
</evidence>
<evidence type="ECO:0000256" key="4">
    <source>
        <dbReference type="ARBA" id="ARBA00012513"/>
    </source>
</evidence>
<dbReference type="InterPro" id="IPR013320">
    <property type="entry name" value="ConA-like_dom_sf"/>
</dbReference>
<evidence type="ECO:0000256" key="12">
    <source>
        <dbReference type="ARBA" id="ARBA00022777"/>
    </source>
</evidence>
<reference evidence="24" key="1">
    <citation type="submission" date="2025-08" db="UniProtKB">
        <authorList>
            <consortium name="RefSeq"/>
        </authorList>
    </citation>
    <scope>IDENTIFICATION</scope>
    <source>
        <tissue evidence="24">Leaf</tissue>
    </source>
</reference>
<protein>
    <recommendedName>
        <fullName evidence="4">non-specific serine/threonine protein kinase</fullName>
        <ecNumber evidence="4">2.7.11.1</ecNumber>
    </recommendedName>
</protein>
<evidence type="ECO:0000256" key="11">
    <source>
        <dbReference type="ARBA" id="ARBA00022741"/>
    </source>
</evidence>
<evidence type="ECO:0000256" key="19">
    <source>
        <dbReference type="PROSITE-ProRule" id="PRU10141"/>
    </source>
</evidence>
<dbReference type="CDD" id="cd14066">
    <property type="entry name" value="STKc_IRAK"/>
    <property type="match status" value="1"/>
</dbReference>
<evidence type="ECO:0000256" key="6">
    <source>
        <dbReference type="ARBA" id="ARBA00022527"/>
    </source>
</evidence>
<keyword evidence="23" id="KW-1185">Reference proteome</keyword>
<evidence type="ECO:0000256" key="14">
    <source>
        <dbReference type="ARBA" id="ARBA00022989"/>
    </source>
</evidence>
<feature type="binding site" evidence="19">
    <location>
        <position position="380"/>
    </location>
    <ligand>
        <name>ATP</name>
        <dbReference type="ChEBI" id="CHEBI:30616"/>
    </ligand>
</feature>
<evidence type="ECO:0000256" key="18">
    <source>
        <dbReference type="ARBA" id="ARBA00048679"/>
    </source>
</evidence>
<feature type="domain" description="Protein kinase" evidence="22">
    <location>
        <begin position="351"/>
        <end position="625"/>
    </location>
</feature>
<dbReference type="EC" id="2.7.11.1" evidence="4"/>
<evidence type="ECO:0000256" key="2">
    <source>
        <dbReference type="ARBA" id="ARBA00008536"/>
    </source>
</evidence>
<comment type="similarity">
    <text evidence="3">In the C-terminal section; belongs to the protein kinase superfamily. Ser/Thr protein kinase family.</text>
</comment>
<dbReference type="Gene3D" id="2.60.120.200">
    <property type="match status" value="1"/>
</dbReference>
<evidence type="ECO:0000259" key="22">
    <source>
        <dbReference type="PROSITE" id="PS50011"/>
    </source>
</evidence>
<dbReference type="GO" id="GO:0004674">
    <property type="term" value="F:protein serine/threonine kinase activity"/>
    <property type="evidence" value="ECO:0007669"/>
    <property type="project" value="UniProtKB-KW"/>
</dbReference>
<keyword evidence="10" id="KW-0430">Lectin</keyword>
<evidence type="ECO:0000256" key="10">
    <source>
        <dbReference type="ARBA" id="ARBA00022734"/>
    </source>
</evidence>
<comment type="catalytic activity">
    <reaction evidence="18">
        <text>L-seryl-[protein] + ATP = O-phospho-L-seryl-[protein] + ADP + H(+)</text>
        <dbReference type="Rhea" id="RHEA:17989"/>
        <dbReference type="Rhea" id="RHEA-COMP:9863"/>
        <dbReference type="Rhea" id="RHEA-COMP:11604"/>
        <dbReference type="ChEBI" id="CHEBI:15378"/>
        <dbReference type="ChEBI" id="CHEBI:29999"/>
        <dbReference type="ChEBI" id="CHEBI:30616"/>
        <dbReference type="ChEBI" id="CHEBI:83421"/>
        <dbReference type="ChEBI" id="CHEBI:456216"/>
        <dbReference type="EC" id="2.7.11.1"/>
    </reaction>
</comment>
<evidence type="ECO:0000256" key="13">
    <source>
        <dbReference type="ARBA" id="ARBA00022840"/>
    </source>
</evidence>
<dbReference type="InterPro" id="IPR017441">
    <property type="entry name" value="Protein_kinase_ATP_BS"/>
</dbReference>
<dbReference type="Proteomes" id="UP000504621">
    <property type="component" value="Unplaced"/>
</dbReference>
<proteinExistence type="inferred from homology"/>
<dbReference type="OrthoDB" id="982500at2759"/>
<feature type="chain" id="PRO_5026687175" description="non-specific serine/threonine protein kinase" evidence="21">
    <location>
        <begin position="19"/>
        <end position="673"/>
    </location>
</feature>
<dbReference type="InterPro" id="IPR050528">
    <property type="entry name" value="L-type_Lectin-RKs"/>
</dbReference>
<evidence type="ECO:0000313" key="23">
    <source>
        <dbReference type="Proteomes" id="UP000504621"/>
    </source>
</evidence>
<dbReference type="PANTHER" id="PTHR27007">
    <property type="match status" value="1"/>
</dbReference>
<dbReference type="Gene3D" id="1.10.510.10">
    <property type="entry name" value="Transferase(Phosphotransferase) domain 1"/>
    <property type="match status" value="1"/>
</dbReference>
<dbReference type="CDD" id="cd06899">
    <property type="entry name" value="lectin_legume_LecRK_Arcelin_ConA"/>
    <property type="match status" value="1"/>
</dbReference>
<dbReference type="FunFam" id="1.10.510.10:FF:000108">
    <property type="entry name" value="L-type lectin-domain containing receptor kinase S.4"/>
    <property type="match status" value="1"/>
</dbReference>
<dbReference type="GO" id="GO:0030246">
    <property type="term" value="F:carbohydrate binding"/>
    <property type="evidence" value="ECO:0007669"/>
    <property type="project" value="UniProtKB-KW"/>
</dbReference>
<evidence type="ECO:0000313" key="24">
    <source>
        <dbReference type="RefSeq" id="XP_021289322.1"/>
    </source>
</evidence>
<gene>
    <name evidence="24" type="primary">LOC110420361</name>
</gene>
<name>A0A6J1AQ28_9ROSI</name>
<evidence type="ECO:0000256" key="16">
    <source>
        <dbReference type="ARBA" id="ARBA00023170"/>
    </source>
</evidence>
<dbReference type="SUPFAM" id="SSF49899">
    <property type="entry name" value="Concanavalin A-like lectins/glucanases"/>
    <property type="match status" value="1"/>
</dbReference>
<dbReference type="GO" id="GO:0005524">
    <property type="term" value="F:ATP binding"/>
    <property type="evidence" value="ECO:0007669"/>
    <property type="project" value="UniProtKB-UniRule"/>
</dbReference>
<evidence type="ECO:0000256" key="3">
    <source>
        <dbReference type="ARBA" id="ARBA00010217"/>
    </source>
</evidence>
<keyword evidence="16" id="KW-0675">Receptor</keyword>
<dbReference type="SMART" id="SM00220">
    <property type="entry name" value="S_TKc"/>
    <property type="match status" value="1"/>
</dbReference>
<dbReference type="FunFam" id="3.30.200.20:FF:000178">
    <property type="entry name" value="serine/threonine-protein kinase PBS1-like"/>
    <property type="match status" value="1"/>
</dbReference>
<sequence length="673" mass="75046">MVFKKLLLLFLWIKVATSSNQGFIFNGFSLQSVSGQEQSLELGGVAELRTDGLFRLTDSSVFQFGHVFYSVPFKFKSSPNANAFSFSTTFVFVIVPENSRGQGITFALAPSKKFDQVATGQHLGLFNFTTDGLSSNHIVAIEFDTFQNEEFSDIDDNHVGVDINSLKSAKSVSAGYVYSKTGKYRPADLSCAAGIQVWVEYDGTKHQLNVTLSPVIRRNKPKVPLLSMDIDLSPIILEQMYIGFSSATGLQVASTYISGWSFQMDGVAEDLDLAKLPPVPRSRKKKSRKKEIIVAVGVSVSGVFLLAVVFSAIFHLSRKKDRFTEILEDWEVQFGPHRFPYRDLFVATGGFNETELLGRGGFGQVYRGELPASKVQIAVKRIFDKSQQRMKEFLAEIATIGRLRHPNLVRLLGYCRGKDELLLVYDYMPNGSLDKFLHNKPEVALNWSQRFKIIKDVASAVAYLHEEWLEVIIHRDIKASNVLLDDDLNGKLGDFGLARCSKHAQETIHLAGTYGYIAPELAKTGRATTSTDVYAFGAFCLEVVCGRRPLMPRASAEEVHLVDWVFNCWNEGDILKTADPELDKDSEAEEIDLVLKLGLLCSHTMAAYRPRMSEVISFLNGQASLPEDLDKILNTQELLEQSRDYSLICAKDSVATMAVTESFLFAGPFSKRK</sequence>
<keyword evidence="14 20" id="KW-1133">Transmembrane helix</keyword>
<dbReference type="InterPro" id="IPR000719">
    <property type="entry name" value="Prot_kinase_dom"/>
</dbReference>
<keyword evidence="5" id="KW-1003">Cell membrane</keyword>
<dbReference type="Pfam" id="PF00139">
    <property type="entry name" value="Lectin_legB"/>
    <property type="match status" value="1"/>
</dbReference>
<dbReference type="PROSITE" id="PS00107">
    <property type="entry name" value="PROTEIN_KINASE_ATP"/>
    <property type="match status" value="1"/>
</dbReference>
<keyword evidence="8 20" id="KW-0812">Transmembrane</keyword>
<dbReference type="PROSITE" id="PS50011">
    <property type="entry name" value="PROTEIN_KINASE_DOM"/>
    <property type="match status" value="1"/>
</dbReference>
<keyword evidence="11 19" id="KW-0547">Nucleotide-binding</keyword>
<keyword evidence="15 20" id="KW-0472">Membrane</keyword>
<evidence type="ECO:0000256" key="1">
    <source>
        <dbReference type="ARBA" id="ARBA00004251"/>
    </source>
</evidence>
<dbReference type="FunFam" id="2.60.120.200:FF:000112">
    <property type="entry name" value="L-type lectin-domain containing receptor kinase V.9"/>
    <property type="match status" value="1"/>
</dbReference>
<dbReference type="InterPro" id="IPR011009">
    <property type="entry name" value="Kinase-like_dom_sf"/>
</dbReference>
<dbReference type="SUPFAM" id="SSF56112">
    <property type="entry name" value="Protein kinase-like (PK-like)"/>
    <property type="match status" value="1"/>
</dbReference>
<dbReference type="GeneID" id="110420361"/>
<comment type="catalytic activity">
    <reaction evidence="17">
        <text>L-threonyl-[protein] + ATP = O-phospho-L-threonyl-[protein] + ADP + H(+)</text>
        <dbReference type="Rhea" id="RHEA:46608"/>
        <dbReference type="Rhea" id="RHEA-COMP:11060"/>
        <dbReference type="Rhea" id="RHEA-COMP:11605"/>
        <dbReference type="ChEBI" id="CHEBI:15378"/>
        <dbReference type="ChEBI" id="CHEBI:30013"/>
        <dbReference type="ChEBI" id="CHEBI:30616"/>
        <dbReference type="ChEBI" id="CHEBI:61977"/>
        <dbReference type="ChEBI" id="CHEBI:456216"/>
        <dbReference type="EC" id="2.7.11.1"/>
    </reaction>
</comment>
<evidence type="ECO:0000256" key="7">
    <source>
        <dbReference type="ARBA" id="ARBA00022679"/>
    </source>
</evidence>
<dbReference type="Gene3D" id="3.30.200.20">
    <property type="entry name" value="Phosphorylase Kinase, domain 1"/>
    <property type="match status" value="1"/>
</dbReference>
<comment type="similarity">
    <text evidence="2">In the N-terminal section; belongs to the leguminous lectin family.</text>
</comment>
<dbReference type="RefSeq" id="XP_021289322.1">
    <property type="nucleotide sequence ID" value="XM_021433647.1"/>
</dbReference>
<evidence type="ECO:0000256" key="21">
    <source>
        <dbReference type="SAM" id="SignalP"/>
    </source>
</evidence>
<keyword evidence="12" id="KW-0418">Kinase</keyword>
<dbReference type="GO" id="GO:0005886">
    <property type="term" value="C:plasma membrane"/>
    <property type="evidence" value="ECO:0007669"/>
    <property type="project" value="UniProtKB-SubCell"/>
</dbReference>
<dbReference type="InterPro" id="IPR008271">
    <property type="entry name" value="Ser/Thr_kinase_AS"/>
</dbReference>
<feature type="transmembrane region" description="Helical" evidence="20">
    <location>
        <begin position="292"/>
        <end position="314"/>
    </location>
</feature>
<evidence type="ECO:0000256" key="8">
    <source>
        <dbReference type="ARBA" id="ARBA00022692"/>
    </source>
</evidence>
<dbReference type="InterPro" id="IPR001220">
    <property type="entry name" value="Legume_lectin_dom"/>
</dbReference>
<evidence type="ECO:0000256" key="5">
    <source>
        <dbReference type="ARBA" id="ARBA00022475"/>
    </source>
</evidence>
<organism evidence="23 24">
    <name type="scientific">Herrania umbratica</name>
    <dbReference type="NCBI Taxonomy" id="108875"/>
    <lineage>
        <taxon>Eukaryota</taxon>
        <taxon>Viridiplantae</taxon>
        <taxon>Streptophyta</taxon>
        <taxon>Embryophyta</taxon>
        <taxon>Tracheophyta</taxon>
        <taxon>Spermatophyta</taxon>
        <taxon>Magnoliopsida</taxon>
        <taxon>eudicotyledons</taxon>
        <taxon>Gunneridae</taxon>
        <taxon>Pentapetalae</taxon>
        <taxon>rosids</taxon>
        <taxon>malvids</taxon>
        <taxon>Malvales</taxon>
        <taxon>Malvaceae</taxon>
        <taxon>Byttnerioideae</taxon>
        <taxon>Herrania</taxon>
    </lineage>
</organism>
<dbReference type="PROSITE" id="PS00108">
    <property type="entry name" value="PROTEIN_KINASE_ST"/>
    <property type="match status" value="1"/>
</dbReference>
<evidence type="ECO:0000256" key="15">
    <source>
        <dbReference type="ARBA" id="ARBA00023136"/>
    </source>
</evidence>
<dbReference type="Pfam" id="PF00069">
    <property type="entry name" value="Pkinase"/>
    <property type="match status" value="1"/>
</dbReference>
<evidence type="ECO:0000256" key="17">
    <source>
        <dbReference type="ARBA" id="ARBA00047899"/>
    </source>
</evidence>
<keyword evidence="13 19" id="KW-0067">ATP-binding</keyword>
<keyword evidence="9 21" id="KW-0732">Signal</keyword>
<keyword evidence="6" id="KW-0723">Serine/threonine-protein kinase</keyword>
<evidence type="ECO:0000256" key="20">
    <source>
        <dbReference type="SAM" id="Phobius"/>
    </source>
</evidence>
<comment type="subcellular location">
    <subcellularLocation>
        <location evidence="1">Cell membrane</location>
        <topology evidence="1">Single-pass type I membrane protein</topology>
    </subcellularLocation>
</comment>